<dbReference type="Pfam" id="PF03974">
    <property type="entry name" value="Ecotin"/>
    <property type="match status" value="1"/>
</dbReference>
<gene>
    <name evidence="2" type="ORF">CYJ41_03715</name>
</gene>
<dbReference type="SUPFAM" id="SSF49772">
    <property type="entry name" value="Ecotin, trypsin inhibitor"/>
    <property type="match status" value="1"/>
</dbReference>
<evidence type="ECO:0008006" key="4">
    <source>
        <dbReference type="Google" id="ProtNLM"/>
    </source>
</evidence>
<protein>
    <recommendedName>
        <fullName evidence="4">Ecotin</fullName>
    </recommendedName>
</protein>
<dbReference type="EMBL" id="PKHU01000003">
    <property type="protein sequence ID" value="PKZ29472.1"/>
    <property type="molecule type" value="Genomic_DNA"/>
</dbReference>
<dbReference type="RefSeq" id="WP_101637048.1">
    <property type="nucleotide sequence ID" value="NZ_PKHU01000003.1"/>
</dbReference>
<dbReference type="AlphaFoldDB" id="A0A2I1NAT3"/>
<dbReference type="InterPro" id="IPR005658">
    <property type="entry name" value="Prot_inh_ecotin"/>
</dbReference>
<comment type="similarity">
    <text evidence="1">Belongs to the protease inhibitor I11 (ecotin) family.</text>
</comment>
<sequence length="146" mass="16839">MRFILGFLIMASTIFGFDASIFPKTENGEKQVILTLKPLENEDEYLVKVFFGKEMMLDCNAHSFMGLNLEKKILQGYGYEYFKLGGRDDIASTMMLCSEPKKLSFLSFDPNLILGYNSNYPLVFYVLIDFSVKYEVFKKVESKILD</sequence>
<dbReference type="PANTHER" id="PTHR35890">
    <property type="match status" value="1"/>
</dbReference>
<dbReference type="PANTHER" id="PTHR35890:SF3">
    <property type="entry name" value="ECOTIN"/>
    <property type="match status" value="1"/>
</dbReference>
<evidence type="ECO:0000256" key="1">
    <source>
        <dbReference type="ARBA" id="ARBA00010558"/>
    </source>
</evidence>
<dbReference type="InterPro" id="IPR036198">
    <property type="entry name" value="Ecotin_sf"/>
</dbReference>
<proteinExistence type="inferred from homology"/>
<dbReference type="Gene3D" id="2.60.40.550">
    <property type="entry name" value="Ecotin"/>
    <property type="match status" value="1"/>
</dbReference>
<organism evidence="2 3">
    <name type="scientific">Campylobacter ureolyticus</name>
    <dbReference type="NCBI Taxonomy" id="827"/>
    <lineage>
        <taxon>Bacteria</taxon>
        <taxon>Pseudomonadati</taxon>
        <taxon>Campylobacterota</taxon>
        <taxon>Epsilonproteobacteria</taxon>
        <taxon>Campylobacterales</taxon>
        <taxon>Campylobacteraceae</taxon>
        <taxon>Campylobacter</taxon>
    </lineage>
</organism>
<evidence type="ECO:0000313" key="3">
    <source>
        <dbReference type="Proteomes" id="UP000234639"/>
    </source>
</evidence>
<evidence type="ECO:0000313" key="2">
    <source>
        <dbReference type="EMBL" id="PKZ29472.1"/>
    </source>
</evidence>
<reference evidence="2 3" key="1">
    <citation type="submission" date="2017-12" db="EMBL/GenBank/DDBJ databases">
        <title>Phylogenetic diversity of female urinary microbiome.</title>
        <authorList>
            <person name="Thomas-White K."/>
            <person name="Wolfe A.J."/>
        </authorList>
    </citation>
    <scope>NUCLEOTIDE SEQUENCE [LARGE SCALE GENOMIC DNA]</scope>
    <source>
        <strain evidence="2 3">UMB0112</strain>
    </source>
</reference>
<accession>A0A2I1NAT3</accession>
<dbReference type="GO" id="GO:0004867">
    <property type="term" value="F:serine-type endopeptidase inhibitor activity"/>
    <property type="evidence" value="ECO:0007669"/>
    <property type="project" value="InterPro"/>
</dbReference>
<dbReference type="Proteomes" id="UP000234639">
    <property type="component" value="Unassembled WGS sequence"/>
</dbReference>
<comment type="caution">
    <text evidence="2">The sequence shown here is derived from an EMBL/GenBank/DDBJ whole genome shotgun (WGS) entry which is preliminary data.</text>
</comment>
<name>A0A2I1NAT3_9BACT</name>